<organism evidence="2 3">
    <name type="scientific">Nocardioides jiangsuensis</name>
    <dbReference type="NCBI Taxonomy" id="2866161"/>
    <lineage>
        <taxon>Bacteria</taxon>
        <taxon>Bacillati</taxon>
        <taxon>Actinomycetota</taxon>
        <taxon>Actinomycetes</taxon>
        <taxon>Propionibacteriales</taxon>
        <taxon>Nocardioidaceae</taxon>
        <taxon>Nocardioides</taxon>
    </lineage>
</organism>
<proteinExistence type="predicted"/>
<evidence type="ECO:0000313" key="2">
    <source>
        <dbReference type="EMBL" id="MBY9075339.1"/>
    </source>
</evidence>
<sequence length="825" mass="88275">MPDFPTYDDLAQVSRPAICGLLDELGTPAWNGTYDYAWGRHRQTWEAVEEALNHPRSARAERHETPPRWLAPLVRERLRDLSTHSSYHDGFAPVRLLERLGLVRLDADDAYVLAFISGVGNQGRDSAACLLRDDPELIDRALWRVFEVEGGGEVSLANVDAYGGCWQQTFLDLVGDGTLPRERVMTSCLGTLRGDFSTYRAAWFSRLYLALSPTLEEMSRHQDAYRHLLGSDVGPTVSFAMKLLGTLLKAGRLAGPETVTALVPVVLGRAKGTATAALTMATTLAEADPGLRPEAIALAGEAVGHPNRDVQAAAVRALERYGATAAAVARADELAPSLRQLLGLTAEEQHHEEPAVPAVPASTAPPPPLRGDLLERTAALLEDAGDVLEVEALLAGLASTGPTDLLKPLRKRARKPGGGPMSGHIAGLVLTSLGEPVEFTSTHPGPSEFLVRRLVEVARILAGEDRPRTLLATPDTGEGWVTPATLVGRLAATPDPGTSDLVAALLRLGTEGRAEALGRARQLPGELGQVVRHALGEDVDRADVTRVPWWVAASRARAPLHDDPLLLRHRLDAAGQGRALTTGLDVRTVSGTYSDRGGRRSYTHYYWKVTVEQGCVEMTSDQPTADGRRGEWTPELEDLVGHLAAIWPHDAEHFLAHSCLTVFDTTDAGPWRDAARVLETLSRHPGRLGGLAAATVAVGLSAGRADQRLTAVDTFHDLVATGRISPDALADAMVLTAGHCTATRWASSLRDASATVLGARAAVATLNALLPRLQAGHQGLHALLDVLHEESLRHGIAVTDPALRSWLQSFSGSSKSARAAQALLA</sequence>
<evidence type="ECO:0000313" key="3">
    <source>
        <dbReference type="Proteomes" id="UP000754710"/>
    </source>
</evidence>
<dbReference type="Proteomes" id="UP000754710">
    <property type="component" value="Unassembled WGS sequence"/>
</dbReference>
<keyword evidence="3" id="KW-1185">Reference proteome</keyword>
<feature type="domain" description="DUF6493" evidence="1">
    <location>
        <begin position="125"/>
        <end position="250"/>
    </location>
</feature>
<reference evidence="2 3" key="1">
    <citation type="submission" date="2021-08" db="EMBL/GenBank/DDBJ databases">
        <title>Nocardioides bacterium WL0053 sp. nov., isolated from the sediment.</title>
        <authorList>
            <person name="Wang L."/>
            <person name="Zhang D."/>
            <person name="Zhang A."/>
        </authorList>
    </citation>
    <scope>NUCLEOTIDE SEQUENCE [LARGE SCALE GENOMIC DNA]</scope>
    <source>
        <strain evidence="2 3">WL0053</strain>
    </source>
</reference>
<name>A0ABS7RLJ7_9ACTN</name>
<dbReference type="EMBL" id="JAIEZQ010000002">
    <property type="protein sequence ID" value="MBY9075339.1"/>
    <property type="molecule type" value="Genomic_DNA"/>
</dbReference>
<dbReference type="RefSeq" id="WP_221025101.1">
    <property type="nucleotide sequence ID" value="NZ_JAIEZQ010000002.1"/>
</dbReference>
<evidence type="ECO:0000259" key="1">
    <source>
        <dbReference type="Pfam" id="PF20103"/>
    </source>
</evidence>
<accession>A0ABS7RLJ7</accession>
<comment type="caution">
    <text evidence="2">The sequence shown here is derived from an EMBL/GenBank/DDBJ whole genome shotgun (WGS) entry which is preliminary data.</text>
</comment>
<protein>
    <submittedName>
        <fullName evidence="2">DUF6493 family protein</fullName>
    </submittedName>
</protein>
<gene>
    <name evidence="2" type="ORF">K1X13_10965</name>
</gene>
<dbReference type="Pfam" id="PF20103">
    <property type="entry name" value="DUF6493"/>
    <property type="match status" value="1"/>
</dbReference>
<dbReference type="InterPro" id="IPR045472">
    <property type="entry name" value="DUF6493"/>
</dbReference>